<dbReference type="PROSITE" id="PS51318">
    <property type="entry name" value="TAT"/>
    <property type="match status" value="1"/>
</dbReference>
<dbReference type="InterPro" id="IPR040921">
    <property type="entry name" value="Peptidase_S66C"/>
</dbReference>
<dbReference type="InterPro" id="IPR029062">
    <property type="entry name" value="Class_I_gatase-like"/>
</dbReference>
<accession>A0A1N5V2D3</accession>
<dbReference type="Pfam" id="PF17676">
    <property type="entry name" value="Peptidase_S66C"/>
    <property type="match status" value="1"/>
</dbReference>
<evidence type="ECO:0000259" key="8">
    <source>
        <dbReference type="Pfam" id="PF17676"/>
    </source>
</evidence>
<name>A0A1N5V2D3_9ACTN</name>
<dbReference type="InterPro" id="IPR027461">
    <property type="entry name" value="Carboxypeptidase_A_C_sf"/>
</dbReference>
<keyword evidence="3" id="KW-0645">Protease</keyword>
<dbReference type="PANTHER" id="PTHR30237:SF2">
    <property type="entry name" value="MUREIN TETRAPEPTIDE CARBOXYPEPTIDASE"/>
    <property type="match status" value="1"/>
</dbReference>
<reference evidence="10" key="1">
    <citation type="submission" date="2016-12" db="EMBL/GenBank/DDBJ databases">
        <authorList>
            <person name="Varghese N."/>
            <person name="Submissions S."/>
        </authorList>
    </citation>
    <scope>NUCLEOTIDE SEQUENCE [LARGE SCALE GENOMIC DNA]</scope>
    <source>
        <strain evidence="10">DSM 45599</strain>
    </source>
</reference>
<evidence type="ECO:0000256" key="6">
    <source>
        <dbReference type="SAM" id="MobiDB-lite"/>
    </source>
</evidence>
<dbReference type="GO" id="GO:0006508">
    <property type="term" value="P:proteolysis"/>
    <property type="evidence" value="ECO:0007669"/>
    <property type="project" value="UniProtKB-KW"/>
</dbReference>
<evidence type="ECO:0000313" key="9">
    <source>
        <dbReference type="EMBL" id="SIM66385.1"/>
    </source>
</evidence>
<gene>
    <name evidence="9" type="ORF">SAMN04489832_1279</name>
</gene>
<proteinExistence type="inferred from homology"/>
<dbReference type="GO" id="GO:0004180">
    <property type="term" value="F:carboxypeptidase activity"/>
    <property type="evidence" value="ECO:0007669"/>
    <property type="project" value="UniProtKB-KW"/>
</dbReference>
<keyword evidence="10" id="KW-1185">Reference proteome</keyword>
<dbReference type="InterPro" id="IPR006311">
    <property type="entry name" value="TAT_signal"/>
</dbReference>
<dbReference type="CDD" id="cd07025">
    <property type="entry name" value="Peptidase_S66"/>
    <property type="match status" value="1"/>
</dbReference>
<evidence type="ECO:0000256" key="3">
    <source>
        <dbReference type="ARBA" id="ARBA00022670"/>
    </source>
</evidence>
<sequence length="378" mass="39483">MFAVGCRGTDIDADEGMPVATSETDRTPTQRPASTALSRRHMLGVGAAAAGGALLAGTAEAAQAAPAGPKRPLRAPVLVPGDRVRVVSPGGTPNPDNMARGIEILRGWGLEVELGAHAFARYGYLAGTDAERLADLNAALNDPGIRAVFAARGGYGTQRIVDRINLAGLRRDPRVVVGFSDITSIHGRLWRETGLVTFYGPMVNWSDSRTGPESAESLRRAVMTTAPVTITRDPAETAAPVLVPGRATGPLLGGCLTLISTSLGAADAPKYDNSILFFEDVDEAPYSIDRMLTELRRVGVLSRVAGVVIGQITNSVGGPNEWDAAAMLKDRLYDLGVPVLGGLRLGHGNGQLTIALGSRATIDAVAGTLTVEPGVRPR</sequence>
<dbReference type="InterPro" id="IPR003507">
    <property type="entry name" value="S66_fam"/>
</dbReference>
<dbReference type="STRING" id="709881.SAMN04489832_1279"/>
<dbReference type="AlphaFoldDB" id="A0A1N5V2D3"/>
<evidence type="ECO:0000256" key="5">
    <source>
        <dbReference type="ARBA" id="ARBA00022825"/>
    </source>
</evidence>
<dbReference type="EMBL" id="FSQT01000001">
    <property type="protein sequence ID" value="SIM66385.1"/>
    <property type="molecule type" value="Genomic_DNA"/>
</dbReference>
<dbReference type="Proteomes" id="UP000185124">
    <property type="component" value="Unassembled WGS sequence"/>
</dbReference>
<dbReference type="InterPro" id="IPR040449">
    <property type="entry name" value="Peptidase_S66_N"/>
</dbReference>
<evidence type="ECO:0000256" key="2">
    <source>
        <dbReference type="ARBA" id="ARBA00022645"/>
    </source>
</evidence>
<comment type="similarity">
    <text evidence="1">Belongs to the peptidase S66 family.</text>
</comment>
<feature type="domain" description="LD-carboxypeptidase C-terminal" evidence="8">
    <location>
        <begin position="248"/>
        <end position="362"/>
    </location>
</feature>
<dbReference type="Pfam" id="PF02016">
    <property type="entry name" value="Peptidase_S66"/>
    <property type="match status" value="1"/>
</dbReference>
<dbReference type="Gene3D" id="3.50.30.60">
    <property type="entry name" value="LD-carboxypeptidase A C-terminal domain-like"/>
    <property type="match status" value="1"/>
</dbReference>
<dbReference type="Gene3D" id="3.40.50.10740">
    <property type="entry name" value="Class I glutamine amidotransferase-like"/>
    <property type="match status" value="1"/>
</dbReference>
<feature type="domain" description="LD-carboxypeptidase N-terminal" evidence="7">
    <location>
        <begin position="84"/>
        <end position="200"/>
    </location>
</feature>
<dbReference type="PANTHER" id="PTHR30237">
    <property type="entry name" value="MURAMOYLTETRAPEPTIDE CARBOXYPEPTIDASE"/>
    <property type="match status" value="1"/>
</dbReference>
<evidence type="ECO:0000256" key="1">
    <source>
        <dbReference type="ARBA" id="ARBA00010233"/>
    </source>
</evidence>
<keyword evidence="2 9" id="KW-0121">Carboxypeptidase</keyword>
<evidence type="ECO:0000259" key="7">
    <source>
        <dbReference type="Pfam" id="PF02016"/>
    </source>
</evidence>
<dbReference type="GO" id="GO:0008236">
    <property type="term" value="F:serine-type peptidase activity"/>
    <property type="evidence" value="ECO:0007669"/>
    <property type="project" value="UniProtKB-KW"/>
</dbReference>
<protein>
    <submittedName>
        <fullName evidence="9">Muramoyltetrapeptide carboxypeptidase</fullName>
    </submittedName>
</protein>
<keyword evidence="4" id="KW-0378">Hydrolase</keyword>
<dbReference type="SUPFAM" id="SSF141986">
    <property type="entry name" value="LD-carboxypeptidase A C-terminal domain-like"/>
    <property type="match status" value="1"/>
</dbReference>
<dbReference type="SUPFAM" id="SSF52317">
    <property type="entry name" value="Class I glutamine amidotransferase-like"/>
    <property type="match status" value="1"/>
</dbReference>
<evidence type="ECO:0000256" key="4">
    <source>
        <dbReference type="ARBA" id="ARBA00022801"/>
    </source>
</evidence>
<keyword evidence="5" id="KW-0720">Serine protease</keyword>
<feature type="region of interest" description="Disordered" evidence="6">
    <location>
        <begin position="1"/>
        <end position="33"/>
    </location>
</feature>
<dbReference type="InterPro" id="IPR027478">
    <property type="entry name" value="LdcA_N"/>
</dbReference>
<organism evidence="9 10">
    <name type="scientific">Micromonospora cremea</name>
    <dbReference type="NCBI Taxonomy" id="709881"/>
    <lineage>
        <taxon>Bacteria</taxon>
        <taxon>Bacillati</taxon>
        <taxon>Actinomycetota</taxon>
        <taxon>Actinomycetes</taxon>
        <taxon>Micromonosporales</taxon>
        <taxon>Micromonosporaceae</taxon>
        <taxon>Micromonospora</taxon>
    </lineage>
</organism>
<evidence type="ECO:0000313" key="10">
    <source>
        <dbReference type="Proteomes" id="UP000185124"/>
    </source>
</evidence>